<evidence type="ECO:0000256" key="3">
    <source>
        <dbReference type="ARBA" id="ARBA00022448"/>
    </source>
</evidence>
<feature type="transmembrane region" description="Helical" evidence="8">
    <location>
        <begin position="262"/>
        <end position="282"/>
    </location>
</feature>
<name>A0A1I4DX99_9HYPH</name>
<evidence type="ECO:0000313" key="10">
    <source>
        <dbReference type="Proteomes" id="UP000199598"/>
    </source>
</evidence>
<dbReference type="PANTHER" id="PTHR30472:SF19">
    <property type="entry name" value="PETROBACTIN IMPORT SYSTEM PERMEASE PROTEIN YCLO"/>
    <property type="match status" value="1"/>
</dbReference>
<comment type="subcellular location">
    <subcellularLocation>
        <location evidence="1">Cell membrane</location>
        <topology evidence="1">Multi-pass membrane protein</topology>
    </subcellularLocation>
</comment>
<organism evidence="9 10">
    <name type="scientific">Pseudovibrio ascidiaceicola</name>
    <dbReference type="NCBI Taxonomy" id="285279"/>
    <lineage>
        <taxon>Bacteria</taxon>
        <taxon>Pseudomonadati</taxon>
        <taxon>Pseudomonadota</taxon>
        <taxon>Alphaproteobacteria</taxon>
        <taxon>Hyphomicrobiales</taxon>
        <taxon>Stappiaceae</taxon>
        <taxon>Pseudovibrio</taxon>
    </lineage>
</organism>
<dbReference type="PANTHER" id="PTHR30472">
    <property type="entry name" value="FERRIC ENTEROBACTIN TRANSPORT SYSTEM PERMEASE PROTEIN"/>
    <property type="match status" value="1"/>
</dbReference>
<gene>
    <name evidence="9" type="ORF">SAMN04488518_1138</name>
</gene>
<feature type="transmembrane region" description="Helical" evidence="8">
    <location>
        <begin position="75"/>
        <end position="96"/>
    </location>
</feature>
<evidence type="ECO:0000256" key="1">
    <source>
        <dbReference type="ARBA" id="ARBA00004651"/>
    </source>
</evidence>
<dbReference type="Gene3D" id="1.10.3470.10">
    <property type="entry name" value="ABC transporter involved in vitamin B12 uptake, BtuC"/>
    <property type="match status" value="1"/>
</dbReference>
<feature type="transmembrane region" description="Helical" evidence="8">
    <location>
        <begin position="176"/>
        <end position="196"/>
    </location>
</feature>
<keyword evidence="10" id="KW-1185">Reference proteome</keyword>
<feature type="transmembrane region" description="Helical" evidence="8">
    <location>
        <begin position="102"/>
        <end position="120"/>
    </location>
</feature>
<comment type="caution">
    <text evidence="9">The sequence shown here is derived from an EMBL/GenBank/DDBJ whole genome shotgun (WGS) entry which is preliminary data.</text>
</comment>
<feature type="transmembrane region" description="Helical" evidence="8">
    <location>
        <begin position="236"/>
        <end position="255"/>
    </location>
</feature>
<evidence type="ECO:0000313" key="9">
    <source>
        <dbReference type="EMBL" id="SFK97643.1"/>
    </source>
</evidence>
<feature type="transmembrane region" description="Helical" evidence="8">
    <location>
        <begin position="288"/>
        <end position="309"/>
    </location>
</feature>
<evidence type="ECO:0000256" key="7">
    <source>
        <dbReference type="ARBA" id="ARBA00023136"/>
    </source>
</evidence>
<dbReference type="PROSITE" id="PS51257">
    <property type="entry name" value="PROKAR_LIPOPROTEIN"/>
    <property type="match status" value="1"/>
</dbReference>
<protein>
    <submittedName>
        <fullName evidence="9">Iron complex transport system permease protein</fullName>
    </submittedName>
</protein>
<dbReference type="Proteomes" id="UP000199598">
    <property type="component" value="Unassembled WGS sequence"/>
</dbReference>
<feature type="transmembrane region" description="Helical" evidence="8">
    <location>
        <begin position="40"/>
        <end position="63"/>
    </location>
</feature>
<dbReference type="SUPFAM" id="SSF81345">
    <property type="entry name" value="ABC transporter involved in vitamin B12 uptake, BtuC"/>
    <property type="match status" value="1"/>
</dbReference>
<accession>A0A1I4DX99</accession>
<evidence type="ECO:0000256" key="4">
    <source>
        <dbReference type="ARBA" id="ARBA00022475"/>
    </source>
</evidence>
<keyword evidence="7 8" id="KW-0472">Membrane</keyword>
<sequence>MHAKKLIILSVLLALACIAFMTLGAKGSWSFLLVFRGTKLLALLLVSVAISVATLLFQTISGNRILTPSIMGFDALYLLVQTLLVFTLGGFTYVALDGQIKFLAEIGVMLLAAVLLFSTVMGKGRQDLHRMVLVGIIFGVLFRSLTGFLQRIIDPNDFAILQGASFAQFSSVDKDLLGLGILLVSACCLIIWRLRYTLDVIALGRSNAINLGVSYERLSFVVLVLVATLVSVSTALVGPVAFFGLLVTSLAHFIMNTHRHAILLPASMLIAALILVSGQTVFERILKSQSTLSVTVEFFGGLLFLLLLFRGKMR</sequence>
<dbReference type="EMBL" id="FOSK01000013">
    <property type="protein sequence ID" value="SFK97643.1"/>
    <property type="molecule type" value="Genomic_DNA"/>
</dbReference>
<keyword evidence="3" id="KW-0813">Transport</keyword>
<evidence type="ECO:0000256" key="6">
    <source>
        <dbReference type="ARBA" id="ARBA00022989"/>
    </source>
</evidence>
<feature type="transmembrane region" description="Helical" evidence="8">
    <location>
        <begin position="208"/>
        <end position="230"/>
    </location>
</feature>
<keyword evidence="6 8" id="KW-1133">Transmembrane helix</keyword>
<evidence type="ECO:0000256" key="8">
    <source>
        <dbReference type="SAM" id="Phobius"/>
    </source>
</evidence>
<evidence type="ECO:0000256" key="2">
    <source>
        <dbReference type="ARBA" id="ARBA00007935"/>
    </source>
</evidence>
<dbReference type="InterPro" id="IPR000522">
    <property type="entry name" value="ABC_transptr_permease_BtuC"/>
</dbReference>
<dbReference type="InterPro" id="IPR037294">
    <property type="entry name" value="ABC_BtuC-like"/>
</dbReference>
<evidence type="ECO:0000256" key="5">
    <source>
        <dbReference type="ARBA" id="ARBA00022692"/>
    </source>
</evidence>
<keyword evidence="5 8" id="KW-0812">Transmembrane</keyword>
<keyword evidence="4" id="KW-1003">Cell membrane</keyword>
<reference evidence="9 10" key="1">
    <citation type="submission" date="2016-10" db="EMBL/GenBank/DDBJ databases">
        <authorList>
            <person name="Varghese N."/>
            <person name="Submissions S."/>
        </authorList>
    </citation>
    <scope>NUCLEOTIDE SEQUENCE [LARGE SCALE GENOMIC DNA]</scope>
    <source>
        <strain evidence="9 10">DSM 16392</strain>
    </source>
</reference>
<dbReference type="Pfam" id="PF01032">
    <property type="entry name" value="FecCD"/>
    <property type="match status" value="1"/>
</dbReference>
<comment type="similarity">
    <text evidence="2">Belongs to the binding-protein-dependent transport system permease family. FecCD subfamily.</text>
</comment>
<feature type="transmembrane region" description="Helical" evidence="8">
    <location>
        <begin position="132"/>
        <end position="153"/>
    </location>
</feature>
<proteinExistence type="inferred from homology"/>